<evidence type="ECO:0000313" key="3">
    <source>
        <dbReference type="Proteomes" id="UP001500620"/>
    </source>
</evidence>
<evidence type="ECO:0000256" key="1">
    <source>
        <dbReference type="SAM" id="MobiDB-lite"/>
    </source>
</evidence>
<reference evidence="3" key="1">
    <citation type="journal article" date="2019" name="Int. J. Syst. Evol. Microbiol.">
        <title>The Global Catalogue of Microorganisms (GCM) 10K type strain sequencing project: providing services to taxonomists for standard genome sequencing and annotation.</title>
        <authorList>
            <consortium name="The Broad Institute Genomics Platform"/>
            <consortium name="The Broad Institute Genome Sequencing Center for Infectious Disease"/>
            <person name="Wu L."/>
            <person name="Ma J."/>
        </authorList>
    </citation>
    <scope>NUCLEOTIDE SEQUENCE [LARGE SCALE GENOMIC DNA]</scope>
    <source>
        <strain evidence="3">JCM 17441</strain>
    </source>
</reference>
<feature type="compositionally biased region" description="Low complexity" evidence="1">
    <location>
        <begin position="41"/>
        <end position="50"/>
    </location>
</feature>
<feature type="region of interest" description="Disordered" evidence="1">
    <location>
        <begin position="1"/>
        <end position="120"/>
    </location>
</feature>
<evidence type="ECO:0000313" key="2">
    <source>
        <dbReference type="EMBL" id="GAA4251956.1"/>
    </source>
</evidence>
<keyword evidence="3" id="KW-1185">Reference proteome</keyword>
<dbReference type="RefSeq" id="WP_345129241.1">
    <property type="nucleotide sequence ID" value="NZ_BAABAT010000012.1"/>
</dbReference>
<gene>
    <name evidence="2" type="ORF">GCM10022255_046600</name>
</gene>
<feature type="compositionally biased region" description="Basic and acidic residues" evidence="1">
    <location>
        <begin position="10"/>
        <end position="34"/>
    </location>
</feature>
<proteinExistence type="predicted"/>
<organism evidence="2 3">
    <name type="scientific">Dactylosporangium darangshiense</name>
    <dbReference type="NCBI Taxonomy" id="579108"/>
    <lineage>
        <taxon>Bacteria</taxon>
        <taxon>Bacillati</taxon>
        <taxon>Actinomycetota</taxon>
        <taxon>Actinomycetes</taxon>
        <taxon>Micromonosporales</taxon>
        <taxon>Micromonosporaceae</taxon>
        <taxon>Dactylosporangium</taxon>
    </lineage>
</organism>
<feature type="compositionally biased region" description="Basic and acidic residues" evidence="1">
    <location>
        <begin position="88"/>
        <end position="97"/>
    </location>
</feature>
<sequence>MAQRAPPGQQRRDLRGVAGVVEDHEDRPVGDRGAEPGGELVGVAAALLGGHAQGGEEAAEHRLGPRRLGRPAEEGGVQLAVRVPRSHVVRDPQREGRLPGAGRGGEHDDGAGARGEPPDLVARLVPPEQLRRRRQLRRHRAQRLRHGTLRIRERTLRHPGRRVRRLRRQVVGRRRGDGVNGR</sequence>
<protein>
    <submittedName>
        <fullName evidence="2">Uncharacterized protein</fullName>
    </submittedName>
</protein>
<dbReference type="Proteomes" id="UP001500620">
    <property type="component" value="Unassembled WGS sequence"/>
</dbReference>
<comment type="caution">
    <text evidence="2">The sequence shown here is derived from an EMBL/GenBank/DDBJ whole genome shotgun (WGS) entry which is preliminary data.</text>
</comment>
<accession>A0ABP8DBH2</accession>
<name>A0ABP8DBH2_9ACTN</name>
<dbReference type="EMBL" id="BAABAT010000012">
    <property type="protein sequence ID" value="GAA4251956.1"/>
    <property type="molecule type" value="Genomic_DNA"/>
</dbReference>